<proteinExistence type="predicted"/>
<dbReference type="Pfam" id="PF01553">
    <property type="entry name" value="Acyltransferase"/>
    <property type="match status" value="1"/>
</dbReference>
<dbReference type="SUPFAM" id="SSF69593">
    <property type="entry name" value="Glycerol-3-phosphate (1)-acyltransferase"/>
    <property type="match status" value="1"/>
</dbReference>
<dbReference type="PANTHER" id="PTHR10434">
    <property type="entry name" value="1-ACYL-SN-GLYCEROL-3-PHOSPHATE ACYLTRANSFERASE"/>
    <property type="match status" value="1"/>
</dbReference>
<dbReference type="PANTHER" id="PTHR10434:SF11">
    <property type="entry name" value="1-ACYL-SN-GLYCEROL-3-PHOSPHATE ACYLTRANSFERASE"/>
    <property type="match status" value="1"/>
</dbReference>
<dbReference type="SMART" id="SM00563">
    <property type="entry name" value="PlsC"/>
    <property type="match status" value="1"/>
</dbReference>
<organism evidence="5">
    <name type="scientific">uncultured Chloroflexota bacterium</name>
    <dbReference type="NCBI Taxonomy" id="166587"/>
    <lineage>
        <taxon>Bacteria</taxon>
        <taxon>Bacillati</taxon>
        <taxon>Chloroflexota</taxon>
        <taxon>environmental samples</taxon>
    </lineage>
</organism>
<evidence type="ECO:0000259" key="3">
    <source>
        <dbReference type="SMART" id="SM00563"/>
    </source>
</evidence>
<dbReference type="AlphaFoldDB" id="H5SPF9"/>
<reference evidence="5" key="1">
    <citation type="journal article" date="2005" name="Environ. Microbiol.">
        <title>Genetic and functional properties of uncultivated thermophilic crenarchaeotes from a subsurface gold mine as revealed by analysis of genome fragments.</title>
        <authorList>
            <person name="Nunoura T."/>
            <person name="Hirayama H."/>
            <person name="Takami H."/>
            <person name="Oida H."/>
            <person name="Nishi S."/>
            <person name="Shimamura S."/>
            <person name="Suzuki Y."/>
            <person name="Inagaki F."/>
            <person name="Takai K."/>
            <person name="Nealson K.H."/>
            <person name="Horikoshi K."/>
        </authorList>
    </citation>
    <scope>NUCLEOTIDE SEQUENCE</scope>
</reference>
<evidence type="ECO:0000313" key="4">
    <source>
        <dbReference type="EMBL" id="BAL57227.1"/>
    </source>
</evidence>
<feature type="domain" description="Phospholipid/glycerol acyltransferase" evidence="3">
    <location>
        <begin position="32"/>
        <end position="145"/>
    </location>
</feature>
<dbReference type="GO" id="GO:0003841">
    <property type="term" value="F:1-acylglycerol-3-phosphate O-acyltransferase activity"/>
    <property type="evidence" value="ECO:0007669"/>
    <property type="project" value="TreeGrafter"/>
</dbReference>
<dbReference type="CDD" id="cd07989">
    <property type="entry name" value="LPLAT_AGPAT-like"/>
    <property type="match status" value="1"/>
</dbReference>
<reference evidence="5" key="2">
    <citation type="journal article" date="2012" name="PLoS ONE">
        <title>A Deeply Branching Thermophilic Bacterium with an Ancient Acetyl-CoA Pathway Dominates a Subsurface Ecosystem.</title>
        <authorList>
            <person name="Takami H."/>
            <person name="Noguchi H."/>
            <person name="Takaki Y."/>
            <person name="Uchiyama I."/>
            <person name="Toyoda A."/>
            <person name="Nishi S."/>
            <person name="Chee G.-J."/>
            <person name="Arai W."/>
            <person name="Nunoura T."/>
            <person name="Itoh T."/>
            <person name="Hattori M."/>
            <person name="Takai K."/>
        </authorList>
    </citation>
    <scope>NUCLEOTIDE SEQUENCE</scope>
</reference>
<protein>
    <submittedName>
        <fullName evidence="5">1-acyl-sn-glycerol-3-phosphate acyltransferase</fullName>
    </submittedName>
</protein>
<gene>
    <name evidence="4" type="ORF">HGMM_F48D12C26</name>
    <name evidence="5" type="ORF">HGMM_F54B02C10</name>
</gene>
<name>H5SPF9_9CHLR</name>
<sequence length="224" mass="25800">MRRFLRFLIRFLINLIADVTISGYEYLPQGSFVIASNHLGFLDVLLLFYAIDRPDMFIPVAEKWEKVALFRWLSKPLNLVFIDRFNPDIKALRKILHLMEKGNILVIAPEGTRSRTETMAEGKPGVAYLAAKLERPIVPVGLYGTEDRKVLDNLKHFRRSKIVVRAGPAFRLAPLPARQRDQALREYTDEIMCRIAVLLPEKYRGVYRQHPRLQELLEEGSAAA</sequence>
<dbReference type="EMBL" id="AP011792">
    <property type="protein sequence ID" value="BAL58045.1"/>
    <property type="molecule type" value="Genomic_DNA"/>
</dbReference>
<dbReference type="EMBL" id="AP011770">
    <property type="protein sequence ID" value="BAL57227.1"/>
    <property type="molecule type" value="Genomic_DNA"/>
</dbReference>
<keyword evidence="1 5" id="KW-0808">Transferase</keyword>
<dbReference type="InterPro" id="IPR002123">
    <property type="entry name" value="Plipid/glycerol_acylTrfase"/>
</dbReference>
<evidence type="ECO:0000256" key="1">
    <source>
        <dbReference type="ARBA" id="ARBA00022679"/>
    </source>
</evidence>
<dbReference type="GO" id="GO:0006654">
    <property type="term" value="P:phosphatidic acid biosynthetic process"/>
    <property type="evidence" value="ECO:0007669"/>
    <property type="project" value="TreeGrafter"/>
</dbReference>
<keyword evidence="2 5" id="KW-0012">Acyltransferase</keyword>
<accession>H5SPF9</accession>
<evidence type="ECO:0000313" key="5">
    <source>
        <dbReference type="EMBL" id="BAL58045.1"/>
    </source>
</evidence>
<evidence type="ECO:0000256" key="2">
    <source>
        <dbReference type="ARBA" id="ARBA00023315"/>
    </source>
</evidence>